<keyword evidence="1" id="KW-1133">Transmembrane helix</keyword>
<evidence type="ECO:0000313" key="2">
    <source>
        <dbReference type="EMBL" id="QAV20783.1"/>
    </source>
</evidence>
<dbReference type="OrthoDB" id="9989154at2"/>
<evidence type="ECO:0000256" key="1">
    <source>
        <dbReference type="SAM" id="Phobius"/>
    </source>
</evidence>
<dbReference type="KEGG" id="pchi:PC41400_25110"/>
<gene>
    <name evidence="2" type="ORF">PC41400_25110</name>
</gene>
<organism evidence="2 3">
    <name type="scientific">Paenibacillus chitinolyticus</name>
    <dbReference type="NCBI Taxonomy" id="79263"/>
    <lineage>
        <taxon>Bacteria</taxon>
        <taxon>Bacillati</taxon>
        <taxon>Bacillota</taxon>
        <taxon>Bacilli</taxon>
        <taxon>Bacillales</taxon>
        <taxon>Paenibacillaceae</taxon>
        <taxon>Paenibacillus</taxon>
    </lineage>
</organism>
<sequence>MRLPEADRRRFFLSPFPRPAFALFFLPPIPFGRTTPAFLLFAAAVPDAFFSPAVRLFFTRADLAPVFLFMVALAPSPQVIRAGGCRAYALPSL</sequence>
<proteinExistence type="predicted"/>
<feature type="transmembrane region" description="Helical" evidence="1">
    <location>
        <begin position="57"/>
        <end position="74"/>
    </location>
</feature>
<dbReference type="Proteomes" id="UP000288943">
    <property type="component" value="Chromosome"/>
</dbReference>
<protein>
    <submittedName>
        <fullName evidence="2">Uncharacterized protein</fullName>
    </submittedName>
</protein>
<keyword evidence="1" id="KW-0472">Membrane</keyword>
<keyword evidence="1" id="KW-0812">Transmembrane</keyword>
<feature type="transmembrane region" description="Helical" evidence="1">
    <location>
        <begin position="21"/>
        <end position="45"/>
    </location>
</feature>
<reference evidence="2 3" key="1">
    <citation type="submission" date="2018-01" db="EMBL/GenBank/DDBJ databases">
        <title>The whole genome sequencing and assembly of Paenibacillus chitinolyticus KCCM 41400 strain.</title>
        <authorList>
            <person name="Kim J.-Y."/>
            <person name="Park M.-K."/>
            <person name="Lee Y.-J."/>
            <person name="Yi H."/>
            <person name="Bahn Y.-S."/>
            <person name="Kim J.F."/>
            <person name="Lee D.-W."/>
        </authorList>
    </citation>
    <scope>NUCLEOTIDE SEQUENCE [LARGE SCALE GENOMIC DNA]</scope>
    <source>
        <strain evidence="2 3">KCCM 41400</strain>
    </source>
</reference>
<accession>A0A410X2E3</accession>
<name>A0A410X2E3_9BACL</name>
<dbReference type="AlphaFoldDB" id="A0A410X2E3"/>
<dbReference type="EMBL" id="CP026520">
    <property type="protein sequence ID" value="QAV20783.1"/>
    <property type="molecule type" value="Genomic_DNA"/>
</dbReference>
<evidence type="ECO:0000313" key="3">
    <source>
        <dbReference type="Proteomes" id="UP000288943"/>
    </source>
</evidence>